<accession>A0AC34GAG4</accession>
<protein>
    <submittedName>
        <fullName evidence="2">Uncharacterized protein</fullName>
    </submittedName>
</protein>
<dbReference type="WBParaSite" id="ES5_v2.g26359.t1">
    <property type="protein sequence ID" value="ES5_v2.g26359.t1"/>
    <property type="gene ID" value="ES5_v2.g26359"/>
</dbReference>
<evidence type="ECO:0000313" key="2">
    <source>
        <dbReference type="WBParaSite" id="ES5_v2.g26359.t1"/>
    </source>
</evidence>
<evidence type="ECO:0000313" key="1">
    <source>
        <dbReference type="Proteomes" id="UP000887579"/>
    </source>
</evidence>
<dbReference type="Proteomes" id="UP000887579">
    <property type="component" value="Unplaced"/>
</dbReference>
<reference evidence="2" key="1">
    <citation type="submission" date="2022-11" db="UniProtKB">
        <authorList>
            <consortium name="WormBaseParasite"/>
        </authorList>
    </citation>
    <scope>IDENTIFICATION</scope>
</reference>
<organism evidence="1 2">
    <name type="scientific">Panagrolaimus sp. ES5</name>
    <dbReference type="NCBI Taxonomy" id="591445"/>
    <lineage>
        <taxon>Eukaryota</taxon>
        <taxon>Metazoa</taxon>
        <taxon>Ecdysozoa</taxon>
        <taxon>Nematoda</taxon>
        <taxon>Chromadorea</taxon>
        <taxon>Rhabditida</taxon>
        <taxon>Tylenchina</taxon>
        <taxon>Panagrolaimomorpha</taxon>
        <taxon>Panagrolaimoidea</taxon>
        <taxon>Panagrolaimidae</taxon>
        <taxon>Panagrolaimus</taxon>
    </lineage>
</organism>
<proteinExistence type="predicted"/>
<sequence>MVYNKEDLPAAGLNDSWENDELLERIVNEQERLFQRQQGMMEGQWVCLGSGYGQIAPADVQAQYRGTPAFYDATRRVYWDGKTVFFHVRSVPPSA</sequence>
<name>A0AC34GAG4_9BILA</name>